<dbReference type="EMBL" id="JBHTJV010000002">
    <property type="protein sequence ID" value="MFD0915091.1"/>
    <property type="molecule type" value="Genomic_DNA"/>
</dbReference>
<organism evidence="1 2">
    <name type="scientific">Pseudahrensia aquimaris</name>
    <dbReference type="NCBI Taxonomy" id="744461"/>
    <lineage>
        <taxon>Bacteria</taxon>
        <taxon>Pseudomonadati</taxon>
        <taxon>Pseudomonadota</taxon>
        <taxon>Alphaproteobacteria</taxon>
        <taxon>Hyphomicrobiales</taxon>
        <taxon>Ahrensiaceae</taxon>
        <taxon>Pseudahrensia</taxon>
    </lineage>
</organism>
<gene>
    <name evidence="1" type="ORF">ACFQ14_01595</name>
</gene>
<comment type="caution">
    <text evidence="1">The sequence shown here is derived from an EMBL/GenBank/DDBJ whole genome shotgun (WGS) entry which is preliminary data.</text>
</comment>
<protein>
    <recommendedName>
        <fullName evidence="3">AAA domain-containing protein</fullName>
    </recommendedName>
</protein>
<keyword evidence="2" id="KW-1185">Reference proteome</keyword>
<dbReference type="RefSeq" id="WP_377210942.1">
    <property type="nucleotide sequence ID" value="NZ_JBHTJV010000002.1"/>
</dbReference>
<dbReference type="SUPFAM" id="SSF52540">
    <property type="entry name" value="P-loop containing nucleoside triphosphate hydrolases"/>
    <property type="match status" value="1"/>
</dbReference>
<name>A0ABW3F9F2_9HYPH</name>
<evidence type="ECO:0008006" key="3">
    <source>
        <dbReference type="Google" id="ProtNLM"/>
    </source>
</evidence>
<sequence>MEFNPNSTPTLPLFRKRLTKSQLLYDGQTAMSSRTKMSKPKRFVLLIAGPSGSGKSTFIQQLRDGVLPAEIRYILPQNCCDWPMIEGNDLLKIERRPSRKSALDELVSAAEIIAHYDSYFIRNTPCVRYDEDPAHGLWATAEQFAVVSVEIDHEENRAHLLKRKQLARKKSTASRIWASSKRLFGRRRKEITMEQMLENEELLDIWTAKWTAYLVELGTMPNCVLISKVKPDRERNGGFRLA</sequence>
<dbReference type="InterPro" id="IPR027417">
    <property type="entry name" value="P-loop_NTPase"/>
</dbReference>
<accession>A0ABW3F9F2</accession>
<dbReference type="Pfam" id="PF03215">
    <property type="entry name" value="Rad17"/>
    <property type="match status" value="1"/>
</dbReference>
<dbReference type="Proteomes" id="UP001597101">
    <property type="component" value="Unassembled WGS sequence"/>
</dbReference>
<reference evidence="2" key="1">
    <citation type="journal article" date="2019" name="Int. J. Syst. Evol. Microbiol.">
        <title>The Global Catalogue of Microorganisms (GCM) 10K type strain sequencing project: providing services to taxonomists for standard genome sequencing and annotation.</title>
        <authorList>
            <consortium name="The Broad Institute Genomics Platform"/>
            <consortium name="The Broad Institute Genome Sequencing Center for Infectious Disease"/>
            <person name="Wu L."/>
            <person name="Ma J."/>
        </authorList>
    </citation>
    <scope>NUCLEOTIDE SEQUENCE [LARGE SCALE GENOMIC DNA]</scope>
    <source>
        <strain evidence="2">CCUG 60023</strain>
    </source>
</reference>
<evidence type="ECO:0000313" key="2">
    <source>
        <dbReference type="Proteomes" id="UP001597101"/>
    </source>
</evidence>
<dbReference type="Gene3D" id="3.40.50.300">
    <property type="entry name" value="P-loop containing nucleotide triphosphate hydrolases"/>
    <property type="match status" value="1"/>
</dbReference>
<evidence type="ECO:0000313" key="1">
    <source>
        <dbReference type="EMBL" id="MFD0915091.1"/>
    </source>
</evidence>
<proteinExistence type="predicted"/>